<proteinExistence type="predicted"/>
<dbReference type="RefSeq" id="WP_193720507.1">
    <property type="nucleotide sequence ID" value="NZ_JACSPN010000017.1"/>
</dbReference>
<protein>
    <submittedName>
        <fullName evidence="1">Uncharacterized protein</fullName>
    </submittedName>
</protein>
<evidence type="ECO:0000313" key="2">
    <source>
        <dbReference type="Proteomes" id="UP000822993"/>
    </source>
</evidence>
<evidence type="ECO:0000313" key="1">
    <source>
        <dbReference type="EMBL" id="MBE7701248.1"/>
    </source>
</evidence>
<keyword evidence="2" id="KW-1185">Reference proteome</keyword>
<sequence>MDPDLVAFTDRLNAAFAQCGHEEVEGLIGFPQWKCTVASRIAAALLEEHGFGTWQLVEGRRLATPDVGKHVWLERDGLLYDPTIHQRDDFDAPLLGRNEHPLVNEQFAVYQRAAHDIDKHTGLKQARGRVQELVGMGS</sequence>
<name>A0A9D5UAP3_9CELL</name>
<organism evidence="1 2">
    <name type="scientific">Oerskovia douganii</name>
    <dbReference type="NCBI Taxonomy" id="2762210"/>
    <lineage>
        <taxon>Bacteria</taxon>
        <taxon>Bacillati</taxon>
        <taxon>Actinomycetota</taxon>
        <taxon>Actinomycetes</taxon>
        <taxon>Micrococcales</taxon>
        <taxon>Cellulomonadaceae</taxon>
        <taxon>Oerskovia</taxon>
    </lineage>
</organism>
<accession>A0A9D5UAP3</accession>
<reference evidence="1 2" key="1">
    <citation type="submission" date="2020-08" db="EMBL/GenBank/DDBJ databases">
        <title>A Genomic Blueprint of the Chicken Gut Microbiome.</title>
        <authorList>
            <person name="Gilroy R."/>
            <person name="Ravi A."/>
            <person name="Getino M."/>
            <person name="Pursley I."/>
            <person name="Horton D.L."/>
            <person name="Alikhan N.-F."/>
            <person name="Baker D."/>
            <person name="Gharbi K."/>
            <person name="Hall N."/>
            <person name="Watson M."/>
            <person name="Adriaenssens E.M."/>
            <person name="Foster-Nyarko E."/>
            <person name="Jarju S."/>
            <person name="Secka A."/>
            <person name="Antonio M."/>
            <person name="Oren A."/>
            <person name="Chaudhuri R."/>
            <person name="La Ragione R.M."/>
            <person name="Hildebrand F."/>
            <person name="Pallen M.J."/>
        </authorList>
    </citation>
    <scope>NUCLEOTIDE SEQUENCE [LARGE SCALE GENOMIC DNA]</scope>
    <source>
        <strain evidence="1 2">Sa1BUA8</strain>
    </source>
</reference>
<comment type="caution">
    <text evidence="1">The sequence shown here is derived from an EMBL/GenBank/DDBJ whole genome shotgun (WGS) entry which is preliminary data.</text>
</comment>
<gene>
    <name evidence="1" type="ORF">H9623_13175</name>
</gene>
<dbReference type="Proteomes" id="UP000822993">
    <property type="component" value="Unassembled WGS sequence"/>
</dbReference>
<dbReference type="EMBL" id="JACSPN010000017">
    <property type="protein sequence ID" value="MBE7701248.1"/>
    <property type="molecule type" value="Genomic_DNA"/>
</dbReference>
<dbReference type="AlphaFoldDB" id="A0A9D5UAP3"/>